<dbReference type="InterPro" id="IPR000873">
    <property type="entry name" value="AMP-dep_synth/lig_dom"/>
</dbReference>
<evidence type="ECO:0000259" key="10">
    <source>
        <dbReference type="PROSITE" id="PS52004"/>
    </source>
</evidence>
<feature type="region of interest" description="Disordered" evidence="8">
    <location>
        <begin position="1598"/>
        <end position="1631"/>
    </location>
</feature>
<dbReference type="SMART" id="SM00823">
    <property type="entry name" value="PKS_PP"/>
    <property type="match status" value="2"/>
</dbReference>
<dbReference type="Pfam" id="PF00501">
    <property type="entry name" value="AMP-binding"/>
    <property type="match status" value="1"/>
</dbReference>
<dbReference type="PANTHER" id="PTHR45527:SF1">
    <property type="entry name" value="FATTY ACID SYNTHASE"/>
    <property type="match status" value="1"/>
</dbReference>
<evidence type="ECO:0000256" key="6">
    <source>
        <dbReference type="ARBA" id="ARBA00023315"/>
    </source>
</evidence>
<dbReference type="InterPro" id="IPR045851">
    <property type="entry name" value="AMP-bd_C_sf"/>
</dbReference>
<dbReference type="Pfam" id="PF00109">
    <property type="entry name" value="ketoacyl-synt"/>
    <property type="match status" value="1"/>
</dbReference>
<feature type="region of interest" description="Disordered" evidence="8">
    <location>
        <begin position="807"/>
        <end position="827"/>
    </location>
</feature>
<evidence type="ECO:0000313" key="11">
    <source>
        <dbReference type="EMBL" id="GAA5061865.1"/>
    </source>
</evidence>
<accession>A0ABP9KN37</accession>
<dbReference type="SUPFAM" id="SSF47336">
    <property type="entry name" value="ACP-like"/>
    <property type="match status" value="2"/>
</dbReference>
<dbReference type="Gene3D" id="1.10.1200.10">
    <property type="entry name" value="ACP-like"/>
    <property type="match status" value="2"/>
</dbReference>
<dbReference type="SMART" id="SM00825">
    <property type="entry name" value="PKS_KS"/>
    <property type="match status" value="1"/>
</dbReference>
<dbReference type="SUPFAM" id="SSF56801">
    <property type="entry name" value="Acetyl-CoA synthetase-like"/>
    <property type="match status" value="1"/>
</dbReference>
<dbReference type="InterPro" id="IPR036736">
    <property type="entry name" value="ACP-like_sf"/>
</dbReference>
<sequence length="2371" mass="251323">MRHEDVAIIGAAGLFPGADGLDDFHRRLRTGYDGIAPPTAERVRLHGAPPGDRYLSLGHLDRIDLFDHAFFRISRREAELMDPHQRLVLQLSHRAVESAGYAVGRLRGSRTAVCLAHTDSLYGTLCPGDDPQGILGTLSAATAARVAYLLDLVGPALVVDTACSSALAAVAQAVRALRCGEADLALAGGVSVQTVLTVRDERETLRGIESPSGSCRPFDARADGTVGGEGGGIVLLKPLRRALADGDQVLAVLKGIAVNHNGYRAASMGAPSQRAQTEVITAAWRDADIDPRTVGYVECHGSATPLGDVVEADALRLAFQGAGVDTPSCVIGSVKGDIGHLGNAAGIAGLLKAVGSVRDGVIHPLAHFSEPNPLIDFGGPLRLRPAGGPWPEGNGLPRRAGVSSFGLTGTNVHAVLEQAPGPRPVGSPPSRVPAAQLVTVSARSVTALDRYRLRLADFAESTAHDLRTLAHVLNRGRDDHPYRLAVTATDTADLARALRSAPLPAPEDAAEQRPVVLLFSPDAVIPSGAWAESAAQAPALADVATVPDAGPRGTTLLRQLGLHQLLVSWGLTGAQLVGRGTDAPAVRAVRGELSPEEAARAADAEEPAAVDPDRLRRAVGVFRAEGAVLVEMGADGMLSRALREAAPDLTVLPLLTGSGLPGLLERFGRLYALGGTVDWEHHYRDSAVPRIAAPTYPFDPVRCWVRAPENVPPAAGRTAPRAPEPEDRRSPAPRRGGAATERLVAAVWRDVLGTGELDGDADYFALGGTSIAGISVLRRLEHDLGVPLTFADLYAHRTVRALAAHLTGRQRADQTPTGRRTIPPLASRDRLPLSYGQEQLWYLDRLHPPGPLYNIPADLRLRGPLDAGALRAALAGLAARHEVLRVRIRDEEGEPYAEPLPAGPALALVDLTTLPAAEREPRAVALAHEEALRPFDLAEGPLLRATLLRLADDDHVLLYTHHHIVFDGWSPSVFFRDLFALYRARTTGIPARLPELPLQYADFAAWQRTRLSGRQLAADLDFWRTELAGLTTEPLPLDRPRPAVQDVRGALAGFTVDAPLAARVRAYSRAQGVTTFVTMLALVDAALYRWAGMTDVVVGVGTSGRTEPATHELIGYFNNLPPFRTRVEGSLAFGDLVRRCAATVAGVLDHEDMPFEKIVSALCRHREPGRHPLYDVAYTYQNAPAPDLPPGDLTLSRLLDSPTGGIAPGTAKFDLTVGVTDQDDGPLHGYLEYALALFDHATMTGLADWLPRLLDAALEDPGRPLDTLPAPPPRPRAGPPAVLVGAEPAARDERLVDDLVRRQAARHPGRPAVVGASGSHTYAEIDAAADRLAHALAVAGAGPGSLVPVVTDRGPDLVVGWLGVVRAGAAFLPVDPAWPRGRIEDVLDGARIPASAPVVGSLPGRVCLPARPAGPGDGPGPGPGTGTAPARRPGPDDLAYVVYTSGSTGEPHGCEIRHAGLRDLVLWYQDAIGLTGEDRVAQTAAPGFDAAVLEIWSALCAGATLHFAPTALEEPGAFLRRLAEDGVTAAFLPTRLAEIVLTECAWPPDLRLRVVATGGDRLRVRPPADCPFRLLNMYGPAECTVVSTAGWIEPADTTAATEPADTTGASGPADSTGGIERDAGQDLPGIGRPVTGTSVYLLDGRGAPVAAGRTGEITVGGRAVGRGYRALPGLTARRFTADPFGPEPGGRMYRTGDLGRLRPDGTIEFRGRLDDQVEIHGQRVEPAETERVLLAHPSVRAAVVVPSPGPGGTVRLTAHVTTVDPAPTGESLRHWAGRRLPAFMVPRTVVRHDRLPLTSTGKPDRALLRRLAHAPVEETAVPNTPTAPPSAPALRPAAAADESGPGASYAEEVLTRVVAELLGAERVRPEDNFFDVGGDSVLGVRVAARAARSGVHFTPQQLLQHHSLRELAAAASVTAPTARRGGESTDVRSPEGERVRRGPVPLTPIMRTFLDRMPPGAPDFADAHLLELTARVGAEDLRAVIGHLLARHEPLRYRFPRNDLGWRIERAAPGDVHVFDSLVLPPLDPAAERDFLTADLARLRTRVDLERGPALRVRHYDRGHGRPAWIVLLIHHFVFDNMSTVVLIDELDTLLGELAAGRPLPAPVPVPTWPDWSRHLTDMASSDELAGELAYWTGVLESGARSHPATEAPFGGRPAGGAVQRAVAADRVARVLRGGPDAEPAALTAFAHALARRRGASTVSVMTEGRAEPNVFRPAGASPAIGWFTTLHPLTLSADPDAGVRDALASVTDTVRSVPNDGVGYGILRHLSPGSPGVDRLRALPEPEALVIHGTHDGSGFDTGVRLLRTRRDLTSGAPRLLPGGFPLVLTSTVTEDGALRLVLLYDDSHSEKEADALADETVRAFTGLRD</sequence>
<feature type="compositionally biased region" description="Gly residues" evidence="8">
    <location>
        <begin position="1415"/>
        <end position="1425"/>
    </location>
</feature>
<feature type="domain" description="Carrier" evidence="9">
    <location>
        <begin position="735"/>
        <end position="810"/>
    </location>
</feature>
<feature type="compositionally biased region" description="Low complexity" evidence="8">
    <location>
        <begin position="1598"/>
        <end position="1607"/>
    </location>
</feature>
<dbReference type="InterPro" id="IPR001242">
    <property type="entry name" value="Condensation_dom"/>
</dbReference>
<dbReference type="Gene3D" id="3.30.70.3290">
    <property type="match status" value="1"/>
</dbReference>
<keyword evidence="4" id="KW-0808">Transferase</keyword>
<reference evidence="12" key="1">
    <citation type="journal article" date="2019" name="Int. J. Syst. Evol. Microbiol.">
        <title>The Global Catalogue of Microorganisms (GCM) 10K type strain sequencing project: providing services to taxonomists for standard genome sequencing and annotation.</title>
        <authorList>
            <consortium name="The Broad Institute Genomics Platform"/>
            <consortium name="The Broad Institute Genome Sequencing Center for Infectious Disease"/>
            <person name="Wu L."/>
            <person name="Ma J."/>
        </authorList>
    </citation>
    <scope>NUCLEOTIDE SEQUENCE [LARGE SCALE GENOMIC DNA]</scope>
    <source>
        <strain evidence="12">JCM 18410</strain>
    </source>
</reference>
<dbReference type="RefSeq" id="WP_345669530.1">
    <property type="nucleotide sequence ID" value="NZ_BAABKC010000056.1"/>
</dbReference>
<dbReference type="PROSITE" id="PS00606">
    <property type="entry name" value="KS3_1"/>
    <property type="match status" value="1"/>
</dbReference>
<evidence type="ECO:0000256" key="1">
    <source>
        <dbReference type="ARBA" id="ARBA00001957"/>
    </source>
</evidence>
<dbReference type="InterPro" id="IPR032821">
    <property type="entry name" value="PKS_assoc"/>
</dbReference>
<keyword evidence="12" id="KW-1185">Reference proteome</keyword>
<keyword evidence="5" id="KW-0045">Antibiotic biosynthesis</keyword>
<dbReference type="Pfam" id="PF13193">
    <property type="entry name" value="AMP-binding_C"/>
    <property type="match status" value="1"/>
</dbReference>
<dbReference type="InterPro" id="IPR023213">
    <property type="entry name" value="CAT-like_dom_sf"/>
</dbReference>
<dbReference type="PROSITE" id="PS50075">
    <property type="entry name" value="CARRIER"/>
    <property type="match status" value="2"/>
</dbReference>
<dbReference type="InterPro" id="IPR010071">
    <property type="entry name" value="AA_adenyl_dom"/>
</dbReference>
<keyword evidence="3" id="KW-0597">Phosphoprotein</keyword>
<protein>
    <recommendedName>
        <fullName evidence="13">Amino acid adenylation domain-containing protein</fullName>
    </recommendedName>
</protein>
<feature type="region of interest" description="Disordered" evidence="8">
    <location>
        <begin position="710"/>
        <end position="738"/>
    </location>
</feature>
<dbReference type="InterPro" id="IPR042099">
    <property type="entry name" value="ANL_N_sf"/>
</dbReference>
<dbReference type="InterPro" id="IPR009081">
    <property type="entry name" value="PP-bd_ACP"/>
</dbReference>
<feature type="region of interest" description="Disordered" evidence="8">
    <location>
        <begin position="1817"/>
        <end position="1846"/>
    </location>
</feature>
<dbReference type="CDD" id="cd05930">
    <property type="entry name" value="A_NRPS"/>
    <property type="match status" value="1"/>
</dbReference>
<evidence type="ECO:0000256" key="2">
    <source>
        <dbReference type="ARBA" id="ARBA00022450"/>
    </source>
</evidence>
<dbReference type="PROSITE" id="PS00012">
    <property type="entry name" value="PHOSPHOPANTETHEINE"/>
    <property type="match status" value="1"/>
</dbReference>
<dbReference type="InterPro" id="IPR001227">
    <property type="entry name" value="Ac_transferase_dom_sf"/>
</dbReference>
<feature type="compositionally biased region" description="Basic and acidic residues" evidence="8">
    <location>
        <begin position="1924"/>
        <end position="1940"/>
    </location>
</feature>
<dbReference type="InterPro" id="IPR006162">
    <property type="entry name" value="Ppantetheine_attach_site"/>
</dbReference>
<evidence type="ECO:0000256" key="7">
    <source>
        <dbReference type="ARBA" id="ARBA00029443"/>
    </source>
</evidence>
<dbReference type="InterPro" id="IPR025110">
    <property type="entry name" value="AMP-bd_C"/>
</dbReference>
<evidence type="ECO:0000256" key="4">
    <source>
        <dbReference type="ARBA" id="ARBA00022679"/>
    </source>
</evidence>
<comment type="cofactor">
    <cofactor evidence="1">
        <name>pantetheine 4'-phosphate</name>
        <dbReference type="ChEBI" id="CHEBI:47942"/>
    </cofactor>
</comment>
<keyword evidence="6" id="KW-0012">Acyltransferase</keyword>
<evidence type="ECO:0000259" key="9">
    <source>
        <dbReference type="PROSITE" id="PS50075"/>
    </source>
</evidence>
<feature type="region of interest" description="Disordered" evidence="8">
    <location>
        <begin position="1916"/>
        <end position="1942"/>
    </location>
</feature>
<dbReference type="InterPro" id="IPR020806">
    <property type="entry name" value="PKS_PP-bd"/>
</dbReference>
<dbReference type="CDD" id="cd19531">
    <property type="entry name" value="LCL_NRPS-like"/>
    <property type="match status" value="1"/>
</dbReference>
<feature type="compositionally biased region" description="Low complexity" evidence="8">
    <location>
        <begin position="712"/>
        <end position="721"/>
    </location>
</feature>
<comment type="similarity">
    <text evidence="7">In the C-terminal section; belongs to the NRP synthetase family.</text>
</comment>
<dbReference type="SUPFAM" id="SSF53901">
    <property type="entry name" value="Thiolase-like"/>
    <property type="match status" value="1"/>
</dbReference>
<dbReference type="EMBL" id="BAABKC010000056">
    <property type="protein sequence ID" value="GAA5061865.1"/>
    <property type="molecule type" value="Genomic_DNA"/>
</dbReference>
<dbReference type="CDD" id="cd00833">
    <property type="entry name" value="PKS"/>
    <property type="match status" value="1"/>
</dbReference>
<evidence type="ECO:0000313" key="12">
    <source>
        <dbReference type="Proteomes" id="UP001500124"/>
    </source>
</evidence>
<organism evidence="11 12">
    <name type="scientific">Streptomyces similanensis</name>
    <dbReference type="NCBI Taxonomy" id="1274988"/>
    <lineage>
        <taxon>Bacteria</taxon>
        <taxon>Bacillati</taxon>
        <taxon>Actinomycetota</taxon>
        <taxon>Actinomycetes</taxon>
        <taxon>Kitasatosporales</taxon>
        <taxon>Streptomycetaceae</taxon>
        <taxon>Streptomyces</taxon>
    </lineage>
</organism>
<dbReference type="Gene3D" id="3.30.559.30">
    <property type="entry name" value="Nonribosomal peptide synthetase, condensation domain"/>
    <property type="match status" value="2"/>
</dbReference>
<dbReference type="InterPro" id="IPR018201">
    <property type="entry name" value="Ketoacyl_synth_AS"/>
</dbReference>
<dbReference type="InterPro" id="IPR020841">
    <property type="entry name" value="PKS_Beta-ketoAc_synthase_dom"/>
</dbReference>
<feature type="domain" description="Ketosynthase family 3 (KS3)" evidence="10">
    <location>
        <begin position="3"/>
        <end position="418"/>
    </location>
</feature>
<dbReference type="Pfam" id="PF16197">
    <property type="entry name" value="KAsynt_C_assoc"/>
    <property type="match status" value="1"/>
</dbReference>
<keyword evidence="2" id="KW-0596">Phosphopantetheine</keyword>
<evidence type="ECO:0000256" key="3">
    <source>
        <dbReference type="ARBA" id="ARBA00022553"/>
    </source>
</evidence>
<dbReference type="Gene3D" id="3.30.300.30">
    <property type="match status" value="1"/>
</dbReference>
<feature type="domain" description="Carrier" evidence="9">
    <location>
        <begin position="1845"/>
        <end position="1919"/>
    </location>
</feature>
<dbReference type="Proteomes" id="UP001500124">
    <property type="component" value="Unassembled WGS sequence"/>
</dbReference>
<dbReference type="PROSITE" id="PS52004">
    <property type="entry name" value="KS3_2"/>
    <property type="match status" value="1"/>
</dbReference>
<gene>
    <name evidence="11" type="ORF">GCM10023336_39700</name>
</gene>
<name>A0ABP9KN37_9ACTN</name>
<dbReference type="Pfam" id="PF00550">
    <property type="entry name" value="PP-binding"/>
    <property type="match status" value="2"/>
</dbReference>
<feature type="region of interest" description="Disordered" evidence="8">
    <location>
        <begin position="1409"/>
        <end position="1434"/>
    </location>
</feature>
<dbReference type="SUPFAM" id="SSF52777">
    <property type="entry name" value="CoA-dependent acyltransferases"/>
    <property type="match status" value="4"/>
</dbReference>
<dbReference type="NCBIfam" id="TIGR01733">
    <property type="entry name" value="AA-adenyl-dom"/>
    <property type="match status" value="1"/>
</dbReference>
<dbReference type="Gene3D" id="1.10.1240.100">
    <property type="match status" value="1"/>
</dbReference>
<dbReference type="Gene3D" id="3.40.366.10">
    <property type="entry name" value="Malonyl-Coenzyme A Acyl Carrier Protein, domain 2"/>
    <property type="match status" value="1"/>
</dbReference>
<dbReference type="InterPro" id="IPR016039">
    <property type="entry name" value="Thiolase-like"/>
</dbReference>
<evidence type="ECO:0000256" key="5">
    <source>
        <dbReference type="ARBA" id="ARBA00023194"/>
    </source>
</evidence>
<dbReference type="InterPro" id="IPR014031">
    <property type="entry name" value="Ketoacyl_synth_C"/>
</dbReference>
<dbReference type="PANTHER" id="PTHR45527">
    <property type="entry name" value="NONRIBOSOMAL PEPTIDE SYNTHETASE"/>
    <property type="match status" value="1"/>
</dbReference>
<dbReference type="Pfam" id="PF00668">
    <property type="entry name" value="Condensation"/>
    <property type="match status" value="2"/>
</dbReference>
<dbReference type="Gene3D" id="3.30.559.10">
    <property type="entry name" value="Chloramphenicol acetyltransferase-like domain"/>
    <property type="match status" value="2"/>
</dbReference>
<dbReference type="Gene3D" id="3.40.50.12780">
    <property type="entry name" value="N-terminal domain of ligase-like"/>
    <property type="match status" value="1"/>
</dbReference>
<evidence type="ECO:0000256" key="8">
    <source>
        <dbReference type="SAM" id="MobiDB-lite"/>
    </source>
</evidence>
<dbReference type="InterPro" id="IPR014030">
    <property type="entry name" value="Ketoacyl_synth_N"/>
</dbReference>
<evidence type="ECO:0008006" key="13">
    <source>
        <dbReference type="Google" id="ProtNLM"/>
    </source>
</evidence>
<proteinExistence type="inferred from homology"/>
<comment type="caution">
    <text evidence="11">The sequence shown here is derived from an EMBL/GenBank/DDBJ whole genome shotgun (WGS) entry which is preliminary data.</text>
</comment>
<dbReference type="Gene3D" id="3.40.47.10">
    <property type="match status" value="1"/>
</dbReference>
<dbReference type="Pfam" id="PF02801">
    <property type="entry name" value="Ketoacyl-synt_C"/>
    <property type="match status" value="1"/>
</dbReference>